<sequence>MNLTTSLFTHILIKQVPNGTLKVEKTIYQLEGILMKNRNFLAPMAFALGLAAAGAASAQTLTMGVRGGPESMDPHFSALGSHAEAAKHIFDTLVWSGTDLQIEPGLATSWTAVDDDTWEFKLREGVKFHDGSDFDAEDVKFSIERIPVVTGPTTTAIYVRRVASVDIIDPYTVHINTDGQAATLPNDFIRLFIVSSEAAADYSTPETAAEGFNSGAATTGTGPYKYVSWEPNGDLVLERNDDYWRGMGAWEKVIRKEIPNDSSRLAALKAGQVDVINYVSSVDYLALERDNSIDAIIGDSVYVMNLQLDQRVDTPLVRAKDGSKLPENPFRDLKVRQAIDYAIDRETMVEVVLEGLGKPANQMMPAGFFGSSDKIPMPEYNPTKAKELLAEAGYPDGFEVDLYCTGDRLPGDAAICQGLGQMLTQAGIKANVNAISKTVYFPAQARLEYSMFMNGWGTLTGEASYTVGSLAHSNDPEAKLGAFNRIEYKNEEVDALMQAGATMMDPDQRRAAYEEAMEKVMADKAYISLVQLQTVWGAKAGMLDFETRFDEDTLAFFMTPAQ</sequence>
<evidence type="ECO:0000259" key="5">
    <source>
        <dbReference type="Pfam" id="PF00496"/>
    </source>
</evidence>
<accession>A0A420DTE3</accession>
<protein>
    <submittedName>
        <fullName evidence="6">Peptide/nickel transport system substrate-binding protein</fullName>
    </submittedName>
</protein>
<dbReference type="InterPro" id="IPR030678">
    <property type="entry name" value="Peptide/Ni-bd"/>
</dbReference>
<dbReference type="AlphaFoldDB" id="A0A420DTE3"/>
<dbReference type="InterPro" id="IPR000914">
    <property type="entry name" value="SBP_5_dom"/>
</dbReference>
<name>A0A420DTE3_9RHOB</name>
<dbReference type="GO" id="GO:0030288">
    <property type="term" value="C:outer membrane-bounded periplasmic space"/>
    <property type="evidence" value="ECO:0007669"/>
    <property type="project" value="UniProtKB-ARBA"/>
</dbReference>
<evidence type="ECO:0000256" key="2">
    <source>
        <dbReference type="ARBA" id="ARBA00005695"/>
    </source>
</evidence>
<proteinExistence type="inferred from homology"/>
<dbReference type="GO" id="GO:1904680">
    <property type="term" value="F:peptide transmembrane transporter activity"/>
    <property type="evidence" value="ECO:0007669"/>
    <property type="project" value="TreeGrafter"/>
</dbReference>
<keyword evidence="4" id="KW-0732">Signal</keyword>
<comment type="similarity">
    <text evidence="2">Belongs to the bacterial solute-binding protein 5 family.</text>
</comment>
<evidence type="ECO:0000256" key="1">
    <source>
        <dbReference type="ARBA" id="ARBA00004418"/>
    </source>
</evidence>
<dbReference type="Gene3D" id="3.90.76.10">
    <property type="entry name" value="Dipeptide-binding Protein, Domain 1"/>
    <property type="match status" value="1"/>
</dbReference>
<keyword evidence="3" id="KW-0813">Transport</keyword>
<dbReference type="Gene3D" id="3.40.190.10">
    <property type="entry name" value="Periplasmic binding protein-like II"/>
    <property type="match status" value="1"/>
</dbReference>
<comment type="caution">
    <text evidence="6">The sequence shown here is derived from an EMBL/GenBank/DDBJ whole genome shotgun (WGS) entry which is preliminary data.</text>
</comment>
<dbReference type="GO" id="GO:0015833">
    <property type="term" value="P:peptide transport"/>
    <property type="evidence" value="ECO:0007669"/>
    <property type="project" value="TreeGrafter"/>
</dbReference>
<evidence type="ECO:0000256" key="4">
    <source>
        <dbReference type="ARBA" id="ARBA00022729"/>
    </source>
</evidence>
<gene>
    <name evidence="6" type="ORF">C8N30_2126</name>
</gene>
<dbReference type="GO" id="GO:0043190">
    <property type="term" value="C:ATP-binding cassette (ABC) transporter complex"/>
    <property type="evidence" value="ECO:0007669"/>
    <property type="project" value="InterPro"/>
</dbReference>
<dbReference type="PIRSF" id="PIRSF002741">
    <property type="entry name" value="MppA"/>
    <property type="match status" value="1"/>
</dbReference>
<evidence type="ECO:0000313" key="7">
    <source>
        <dbReference type="Proteomes" id="UP000284407"/>
    </source>
</evidence>
<dbReference type="Pfam" id="PF00496">
    <property type="entry name" value="SBP_bac_5"/>
    <property type="match status" value="1"/>
</dbReference>
<dbReference type="EMBL" id="RAQK01000001">
    <property type="protein sequence ID" value="RKE97515.1"/>
    <property type="molecule type" value="Genomic_DNA"/>
</dbReference>
<organism evidence="6 7">
    <name type="scientific">Sulfitobacter guttiformis</name>
    <dbReference type="NCBI Taxonomy" id="74349"/>
    <lineage>
        <taxon>Bacteria</taxon>
        <taxon>Pseudomonadati</taxon>
        <taxon>Pseudomonadota</taxon>
        <taxon>Alphaproteobacteria</taxon>
        <taxon>Rhodobacterales</taxon>
        <taxon>Roseobacteraceae</taxon>
        <taxon>Sulfitobacter</taxon>
    </lineage>
</organism>
<dbReference type="Proteomes" id="UP000284407">
    <property type="component" value="Unassembled WGS sequence"/>
</dbReference>
<dbReference type="SUPFAM" id="SSF53850">
    <property type="entry name" value="Periplasmic binding protein-like II"/>
    <property type="match status" value="1"/>
</dbReference>
<dbReference type="PANTHER" id="PTHR30290:SF9">
    <property type="entry name" value="OLIGOPEPTIDE-BINDING PROTEIN APPA"/>
    <property type="match status" value="1"/>
</dbReference>
<reference evidence="6 7" key="1">
    <citation type="submission" date="2018-09" db="EMBL/GenBank/DDBJ databases">
        <title>Genomic Encyclopedia of Archaeal and Bacterial Type Strains, Phase II (KMG-II): from individual species to whole genera.</title>
        <authorList>
            <person name="Goeker M."/>
        </authorList>
    </citation>
    <scope>NUCLEOTIDE SEQUENCE [LARGE SCALE GENOMIC DNA]</scope>
    <source>
        <strain evidence="6 7">DSM 11458</strain>
    </source>
</reference>
<feature type="domain" description="Solute-binding protein family 5" evidence="5">
    <location>
        <begin position="101"/>
        <end position="474"/>
    </location>
</feature>
<dbReference type="InterPro" id="IPR039424">
    <property type="entry name" value="SBP_5"/>
</dbReference>
<comment type="subcellular location">
    <subcellularLocation>
        <location evidence="1">Periplasm</location>
    </subcellularLocation>
</comment>
<dbReference type="STRING" id="1443111.Z949_187"/>
<dbReference type="PANTHER" id="PTHR30290">
    <property type="entry name" value="PERIPLASMIC BINDING COMPONENT OF ABC TRANSPORTER"/>
    <property type="match status" value="1"/>
</dbReference>
<evidence type="ECO:0000313" key="6">
    <source>
        <dbReference type="EMBL" id="RKE97515.1"/>
    </source>
</evidence>
<evidence type="ECO:0000256" key="3">
    <source>
        <dbReference type="ARBA" id="ARBA00022448"/>
    </source>
</evidence>
<dbReference type="CDD" id="cd08498">
    <property type="entry name" value="PBP2_NikA_DppA_OppA_like_2"/>
    <property type="match status" value="1"/>
</dbReference>
<dbReference type="PROSITE" id="PS01040">
    <property type="entry name" value="SBP_BACTERIAL_5"/>
    <property type="match status" value="1"/>
</dbReference>
<dbReference type="Gene3D" id="3.10.105.10">
    <property type="entry name" value="Dipeptide-binding Protein, Domain 3"/>
    <property type="match status" value="1"/>
</dbReference>
<keyword evidence="7" id="KW-1185">Reference proteome</keyword>
<dbReference type="InterPro" id="IPR023765">
    <property type="entry name" value="SBP_5_CS"/>
</dbReference>